<dbReference type="Pfam" id="PF01522">
    <property type="entry name" value="Polysacc_deac_1"/>
    <property type="match status" value="1"/>
</dbReference>
<comment type="caution">
    <text evidence="3">The sequence shown here is derived from an EMBL/GenBank/DDBJ whole genome shotgun (WGS) entry which is preliminary data.</text>
</comment>
<dbReference type="PROSITE" id="PS51677">
    <property type="entry name" value="NODB"/>
    <property type="match status" value="1"/>
</dbReference>
<reference evidence="3 4" key="1">
    <citation type="submission" date="2020-07" db="EMBL/GenBank/DDBJ databases">
        <title>Sequencing the genomes of 1000 actinobacteria strains.</title>
        <authorList>
            <person name="Klenk H.-P."/>
        </authorList>
    </citation>
    <scope>NUCLEOTIDE SEQUENCE [LARGE SCALE GENOMIC DNA]</scope>
    <source>
        <strain evidence="3 4">DSM 45763</strain>
    </source>
</reference>
<keyword evidence="4" id="KW-1185">Reference proteome</keyword>
<accession>A0A852UVP1</accession>
<feature type="compositionally biased region" description="Low complexity" evidence="1">
    <location>
        <begin position="24"/>
        <end position="35"/>
    </location>
</feature>
<feature type="region of interest" description="Disordered" evidence="1">
    <location>
        <begin position="263"/>
        <end position="333"/>
    </location>
</feature>
<feature type="region of interest" description="Disordered" evidence="1">
    <location>
        <begin position="1"/>
        <end position="35"/>
    </location>
</feature>
<organism evidence="3 4">
    <name type="scientific">Streptosporangium sandarakinum</name>
    <dbReference type="NCBI Taxonomy" id="1260955"/>
    <lineage>
        <taxon>Bacteria</taxon>
        <taxon>Bacillati</taxon>
        <taxon>Actinomycetota</taxon>
        <taxon>Actinomycetes</taxon>
        <taxon>Streptosporangiales</taxon>
        <taxon>Streptosporangiaceae</taxon>
        <taxon>Streptosporangium</taxon>
    </lineage>
</organism>
<dbReference type="PANTHER" id="PTHR10587:SF137">
    <property type="entry name" value="4-DEOXY-4-FORMAMIDO-L-ARABINOSE-PHOSPHOUNDECAPRENOL DEFORMYLASE ARND-RELATED"/>
    <property type="match status" value="1"/>
</dbReference>
<dbReference type="CDD" id="cd10959">
    <property type="entry name" value="CE4_NodB_like_3"/>
    <property type="match status" value="1"/>
</dbReference>
<dbReference type="GO" id="GO:0016810">
    <property type="term" value="F:hydrolase activity, acting on carbon-nitrogen (but not peptide) bonds"/>
    <property type="evidence" value="ECO:0007669"/>
    <property type="project" value="InterPro"/>
</dbReference>
<dbReference type="PANTHER" id="PTHR10587">
    <property type="entry name" value="GLYCOSYL TRANSFERASE-RELATED"/>
    <property type="match status" value="1"/>
</dbReference>
<sequence>MRRSAPVPAGSGEPGRGRTGPGKAGRAAPAAHTPGAPGRAALAVAGLALLHVGPAATWLPAVRRLLPGLAGAGAADHVALTFDDGPDPRSTPRFLDELARLGCRATFFVLGEMLERHPALGRRVVADGHEIAVHGWHHGNALAAAPGRTAAEIGAAARLVMAVTGVRPAWYRPPYGVLSAEALVAARVLGLRPVLWTAWGRDWTRSATPSSVLAALAPGLRGGATLLLHDSDHTSASGSWRSGLGALPELVARCRSAGLRVGPLRDHGVSGVSGSRGSSGSRGAVRRHPVLHHTPGTAAPGNTGDAENTPGPWNGFHDNPLPTTRKEKPGAFQ</sequence>
<gene>
    <name evidence="3" type="ORF">HDA43_001442</name>
</gene>
<evidence type="ECO:0000313" key="3">
    <source>
        <dbReference type="EMBL" id="NYF39283.1"/>
    </source>
</evidence>
<dbReference type="GO" id="GO:0005975">
    <property type="term" value="P:carbohydrate metabolic process"/>
    <property type="evidence" value="ECO:0007669"/>
    <property type="project" value="InterPro"/>
</dbReference>
<feature type="domain" description="NodB homology" evidence="2">
    <location>
        <begin position="76"/>
        <end position="262"/>
    </location>
</feature>
<feature type="compositionally biased region" description="Gly residues" evidence="1">
    <location>
        <begin position="12"/>
        <end position="23"/>
    </location>
</feature>
<evidence type="ECO:0000259" key="2">
    <source>
        <dbReference type="PROSITE" id="PS51677"/>
    </source>
</evidence>
<dbReference type="Gene3D" id="3.20.20.370">
    <property type="entry name" value="Glycoside hydrolase/deacetylase"/>
    <property type="match status" value="1"/>
</dbReference>
<feature type="compositionally biased region" description="Basic and acidic residues" evidence="1">
    <location>
        <begin position="324"/>
        <end position="333"/>
    </location>
</feature>
<dbReference type="EMBL" id="JACCCO010000001">
    <property type="protein sequence ID" value="NYF39283.1"/>
    <property type="molecule type" value="Genomic_DNA"/>
</dbReference>
<evidence type="ECO:0000313" key="4">
    <source>
        <dbReference type="Proteomes" id="UP000576393"/>
    </source>
</evidence>
<protein>
    <submittedName>
        <fullName evidence="3">Peptidoglycan/xylan/chitin deacetylase (PgdA/CDA1 family)</fullName>
    </submittedName>
</protein>
<dbReference type="SUPFAM" id="SSF88713">
    <property type="entry name" value="Glycoside hydrolase/deacetylase"/>
    <property type="match status" value="1"/>
</dbReference>
<dbReference type="InterPro" id="IPR011330">
    <property type="entry name" value="Glyco_hydro/deAcase_b/a-brl"/>
</dbReference>
<dbReference type="Proteomes" id="UP000576393">
    <property type="component" value="Unassembled WGS sequence"/>
</dbReference>
<proteinExistence type="predicted"/>
<feature type="compositionally biased region" description="Low complexity" evidence="1">
    <location>
        <begin position="269"/>
        <end position="283"/>
    </location>
</feature>
<dbReference type="InterPro" id="IPR002509">
    <property type="entry name" value="NODB_dom"/>
</dbReference>
<dbReference type="AlphaFoldDB" id="A0A852UVP1"/>
<dbReference type="RefSeq" id="WP_312873068.1">
    <property type="nucleotide sequence ID" value="NZ_JACCCO010000001.1"/>
</dbReference>
<evidence type="ECO:0000256" key="1">
    <source>
        <dbReference type="SAM" id="MobiDB-lite"/>
    </source>
</evidence>
<dbReference type="InterPro" id="IPR050248">
    <property type="entry name" value="Polysacc_deacetylase_ArnD"/>
</dbReference>
<name>A0A852UVP1_9ACTN</name>